<keyword evidence="2" id="KW-1185">Reference proteome</keyword>
<evidence type="ECO:0000313" key="1">
    <source>
        <dbReference type="EMBL" id="GAA1384382.1"/>
    </source>
</evidence>
<comment type="caution">
    <text evidence="1">The sequence shown here is derived from an EMBL/GenBank/DDBJ whole genome shotgun (WGS) entry which is preliminary data.</text>
</comment>
<sequence>MALIGPSWDDERNLARLRGPDRDWVREELMVAEQREVPVVPVLVDRHDLPTTGTAVDGILRHPPIMIDSSNVWSVEPELLRRLAVPVDAPSGGRSTTEMIHLAVRAMLRHVLPGPQHAMGNGTSVASVVADWIDDAEWLRYVGIGNIPGRPNGSAVVVLTSTHLGIIQLDARIAEAESWRWPVETVTSAAAVQRRRWGISSVTDLRLCTASGVEIALDGVSTGQAGHLLALMGSAGPSSPGQGRGGS</sequence>
<accession>A0ABN1XRZ3</accession>
<evidence type="ECO:0008006" key="3">
    <source>
        <dbReference type="Google" id="ProtNLM"/>
    </source>
</evidence>
<proteinExistence type="predicted"/>
<protein>
    <recommendedName>
        <fullName evidence="3">YokE-like PH domain-containing protein</fullName>
    </recommendedName>
</protein>
<evidence type="ECO:0000313" key="2">
    <source>
        <dbReference type="Proteomes" id="UP001501414"/>
    </source>
</evidence>
<organism evidence="1 2">
    <name type="scientific">Pseudonocardia kongjuensis</name>
    <dbReference type="NCBI Taxonomy" id="102227"/>
    <lineage>
        <taxon>Bacteria</taxon>
        <taxon>Bacillati</taxon>
        <taxon>Actinomycetota</taxon>
        <taxon>Actinomycetes</taxon>
        <taxon>Pseudonocardiales</taxon>
        <taxon>Pseudonocardiaceae</taxon>
        <taxon>Pseudonocardia</taxon>
    </lineage>
</organism>
<gene>
    <name evidence="1" type="ORF">GCM10009613_15190</name>
</gene>
<dbReference type="EMBL" id="BAAAJK010000005">
    <property type="protein sequence ID" value="GAA1384382.1"/>
    <property type="molecule type" value="Genomic_DNA"/>
</dbReference>
<dbReference type="Proteomes" id="UP001501414">
    <property type="component" value="Unassembled WGS sequence"/>
</dbReference>
<name>A0ABN1XRZ3_9PSEU</name>
<reference evidence="1 2" key="1">
    <citation type="journal article" date="2019" name="Int. J. Syst. Evol. Microbiol.">
        <title>The Global Catalogue of Microorganisms (GCM) 10K type strain sequencing project: providing services to taxonomists for standard genome sequencing and annotation.</title>
        <authorList>
            <consortium name="The Broad Institute Genomics Platform"/>
            <consortium name="The Broad Institute Genome Sequencing Center for Infectious Disease"/>
            <person name="Wu L."/>
            <person name="Ma J."/>
        </authorList>
    </citation>
    <scope>NUCLEOTIDE SEQUENCE [LARGE SCALE GENOMIC DNA]</scope>
    <source>
        <strain evidence="1 2">JCM 11896</strain>
    </source>
</reference>